<gene>
    <name evidence="2" type="ORF">MENT_LOCUS47049</name>
</gene>
<feature type="transmembrane region" description="Helical" evidence="1">
    <location>
        <begin position="101"/>
        <end position="123"/>
    </location>
</feature>
<comment type="caution">
    <text evidence="2">The sequence shown here is derived from an EMBL/GenBank/DDBJ whole genome shotgun (WGS) entry which is preliminary data.</text>
</comment>
<dbReference type="OrthoDB" id="5845486at2759"/>
<organism evidence="2 3">
    <name type="scientific">Meloidogyne enterolobii</name>
    <name type="common">Root-knot nematode worm</name>
    <name type="synonym">Meloidogyne mayaguensis</name>
    <dbReference type="NCBI Taxonomy" id="390850"/>
    <lineage>
        <taxon>Eukaryota</taxon>
        <taxon>Metazoa</taxon>
        <taxon>Ecdysozoa</taxon>
        <taxon>Nematoda</taxon>
        <taxon>Chromadorea</taxon>
        <taxon>Rhabditida</taxon>
        <taxon>Tylenchina</taxon>
        <taxon>Tylenchomorpha</taxon>
        <taxon>Tylenchoidea</taxon>
        <taxon>Meloidogynidae</taxon>
        <taxon>Meloidogyninae</taxon>
        <taxon>Meloidogyne</taxon>
    </lineage>
</organism>
<feature type="transmembrane region" description="Helical" evidence="1">
    <location>
        <begin position="77"/>
        <end position="95"/>
    </location>
</feature>
<feature type="transmembrane region" description="Helical" evidence="1">
    <location>
        <begin position="47"/>
        <end position="70"/>
    </location>
</feature>
<evidence type="ECO:0000313" key="2">
    <source>
        <dbReference type="EMBL" id="CAD2194063.1"/>
    </source>
</evidence>
<sequence length="135" mass="15780">MEGSYIVAIAAHGCSLFCIFFDREKHILSSFPPGEVDKLIFADSDTWLVIILSISLFSLLIETFFILKLILPIQFNFFALISHTFACLILLKFVVDEHPFNHFWISFGIFNCPQLIFLVYIFVKKYFLKIKWKLC</sequence>
<name>A0A6V7X4C2_MELEN</name>
<accession>A0A6V7X4C2</accession>
<evidence type="ECO:0000313" key="3">
    <source>
        <dbReference type="Proteomes" id="UP000580250"/>
    </source>
</evidence>
<keyword evidence="1" id="KW-0812">Transmembrane</keyword>
<protein>
    <submittedName>
        <fullName evidence="2">Uncharacterized protein</fullName>
    </submittedName>
</protein>
<proteinExistence type="predicted"/>
<evidence type="ECO:0000256" key="1">
    <source>
        <dbReference type="SAM" id="Phobius"/>
    </source>
</evidence>
<keyword evidence="1" id="KW-0472">Membrane</keyword>
<dbReference type="AlphaFoldDB" id="A0A6V7X4C2"/>
<dbReference type="InterPro" id="IPR029248">
    <property type="entry name" value="TMEM107"/>
</dbReference>
<dbReference type="Pfam" id="PF14995">
    <property type="entry name" value="TMEM107"/>
    <property type="match status" value="1"/>
</dbReference>
<dbReference type="Proteomes" id="UP000580250">
    <property type="component" value="Unassembled WGS sequence"/>
</dbReference>
<keyword evidence="1" id="KW-1133">Transmembrane helix</keyword>
<reference evidence="2 3" key="1">
    <citation type="submission" date="2020-08" db="EMBL/GenBank/DDBJ databases">
        <authorList>
            <person name="Koutsovoulos G."/>
            <person name="Danchin GJ E."/>
        </authorList>
    </citation>
    <scope>NUCLEOTIDE SEQUENCE [LARGE SCALE GENOMIC DNA]</scope>
</reference>
<dbReference type="EMBL" id="CAJEWN010001080">
    <property type="protein sequence ID" value="CAD2194063.1"/>
    <property type="molecule type" value="Genomic_DNA"/>
</dbReference>